<gene>
    <name evidence="1" type="ORF">TorRG33x02_351060</name>
</gene>
<accession>A0A2P5AGF4</accession>
<comment type="caution">
    <text evidence="1">The sequence shown here is derived from an EMBL/GenBank/DDBJ whole genome shotgun (WGS) entry which is preliminary data.</text>
</comment>
<organism evidence="1 2">
    <name type="scientific">Trema orientale</name>
    <name type="common">Charcoal tree</name>
    <name type="synonym">Celtis orientalis</name>
    <dbReference type="NCBI Taxonomy" id="63057"/>
    <lineage>
        <taxon>Eukaryota</taxon>
        <taxon>Viridiplantae</taxon>
        <taxon>Streptophyta</taxon>
        <taxon>Embryophyta</taxon>
        <taxon>Tracheophyta</taxon>
        <taxon>Spermatophyta</taxon>
        <taxon>Magnoliopsida</taxon>
        <taxon>eudicotyledons</taxon>
        <taxon>Gunneridae</taxon>
        <taxon>Pentapetalae</taxon>
        <taxon>rosids</taxon>
        <taxon>fabids</taxon>
        <taxon>Rosales</taxon>
        <taxon>Cannabaceae</taxon>
        <taxon>Trema</taxon>
    </lineage>
</organism>
<evidence type="ECO:0000313" key="2">
    <source>
        <dbReference type="Proteomes" id="UP000237000"/>
    </source>
</evidence>
<reference evidence="2" key="1">
    <citation type="submission" date="2016-06" db="EMBL/GenBank/DDBJ databases">
        <title>Parallel loss of symbiosis genes in relatives of nitrogen-fixing non-legume Parasponia.</title>
        <authorList>
            <person name="Van Velzen R."/>
            <person name="Holmer R."/>
            <person name="Bu F."/>
            <person name="Rutten L."/>
            <person name="Van Zeijl A."/>
            <person name="Liu W."/>
            <person name="Santuari L."/>
            <person name="Cao Q."/>
            <person name="Sharma T."/>
            <person name="Shen D."/>
            <person name="Roswanjaya Y."/>
            <person name="Wardhani T."/>
            <person name="Kalhor M.S."/>
            <person name="Jansen J."/>
            <person name="Van den Hoogen J."/>
            <person name="Gungor B."/>
            <person name="Hartog M."/>
            <person name="Hontelez J."/>
            <person name="Verver J."/>
            <person name="Yang W.-C."/>
            <person name="Schijlen E."/>
            <person name="Repin R."/>
            <person name="Schilthuizen M."/>
            <person name="Schranz E."/>
            <person name="Heidstra R."/>
            <person name="Miyata K."/>
            <person name="Fedorova E."/>
            <person name="Kohlen W."/>
            <person name="Bisseling T."/>
            <person name="Smit S."/>
            <person name="Geurts R."/>
        </authorList>
    </citation>
    <scope>NUCLEOTIDE SEQUENCE [LARGE SCALE GENOMIC DNA]</scope>
    <source>
        <strain evidence="2">cv. RG33-2</strain>
    </source>
</reference>
<dbReference type="Proteomes" id="UP000237000">
    <property type="component" value="Unassembled WGS sequence"/>
</dbReference>
<keyword evidence="2" id="KW-1185">Reference proteome</keyword>
<dbReference type="InParanoid" id="A0A2P5AGF4"/>
<sequence length="74" mass="8430">MLPVKGRPTALRRPEEKATKTMPLYRVFGDFGSLRPPSTPLSMSATPTHLSHQPQTIFQRRIALIRVLPFLDIF</sequence>
<proteinExistence type="predicted"/>
<name>A0A2P5AGF4_TREOI</name>
<protein>
    <submittedName>
        <fullName evidence="1">Uncharacterized protein</fullName>
    </submittedName>
</protein>
<dbReference type="AlphaFoldDB" id="A0A2P5AGF4"/>
<dbReference type="EMBL" id="JXTC01000875">
    <property type="protein sequence ID" value="PON35619.1"/>
    <property type="molecule type" value="Genomic_DNA"/>
</dbReference>
<evidence type="ECO:0000313" key="1">
    <source>
        <dbReference type="EMBL" id="PON35619.1"/>
    </source>
</evidence>